<feature type="chain" id="PRO_5035768749" description="Galactose oxidase" evidence="2">
    <location>
        <begin position="32"/>
        <end position="535"/>
    </location>
</feature>
<evidence type="ECO:0000313" key="6">
    <source>
        <dbReference type="Proteomes" id="UP000822688"/>
    </source>
</evidence>
<feature type="domain" description="Galactose oxidase-like Early set" evidence="4">
    <location>
        <begin position="433"/>
        <end position="532"/>
    </location>
</feature>
<evidence type="ECO:0000259" key="3">
    <source>
        <dbReference type="Pfam" id="PF07250"/>
    </source>
</evidence>
<protein>
    <recommendedName>
        <fullName evidence="7">Galactose oxidase</fullName>
    </recommendedName>
</protein>
<dbReference type="InterPro" id="IPR009880">
    <property type="entry name" value="Glyoxal_oxidase_N"/>
</dbReference>
<dbReference type="SUPFAM" id="SSF50965">
    <property type="entry name" value="Galactose oxidase, central domain"/>
    <property type="match status" value="1"/>
</dbReference>
<dbReference type="Pfam" id="PF07250">
    <property type="entry name" value="Glyoxal_oxid_N"/>
    <property type="match status" value="1"/>
</dbReference>
<dbReference type="InterPro" id="IPR015202">
    <property type="entry name" value="GO-like_E_set"/>
</dbReference>
<name>A0A8T0IGR4_CERPU</name>
<comment type="caution">
    <text evidence="5">The sequence shown here is derived from an EMBL/GenBank/DDBJ whole genome shotgun (WGS) entry which is preliminary data.</text>
</comment>
<gene>
    <name evidence="5" type="ORF">KC19_3G032500</name>
</gene>
<evidence type="ECO:0000256" key="1">
    <source>
        <dbReference type="ARBA" id="ARBA00022729"/>
    </source>
</evidence>
<dbReference type="InterPro" id="IPR037293">
    <property type="entry name" value="Gal_Oxidase_central_sf"/>
</dbReference>
<organism evidence="5 6">
    <name type="scientific">Ceratodon purpureus</name>
    <name type="common">Fire moss</name>
    <name type="synonym">Dicranum purpureum</name>
    <dbReference type="NCBI Taxonomy" id="3225"/>
    <lineage>
        <taxon>Eukaryota</taxon>
        <taxon>Viridiplantae</taxon>
        <taxon>Streptophyta</taxon>
        <taxon>Embryophyta</taxon>
        <taxon>Bryophyta</taxon>
        <taxon>Bryophytina</taxon>
        <taxon>Bryopsida</taxon>
        <taxon>Dicranidae</taxon>
        <taxon>Pseudoditrichales</taxon>
        <taxon>Ditrichaceae</taxon>
        <taxon>Ceratodon</taxon>
    </lineage>
</organism>
<accession>A0A8T0IGR4</accession>
<dbReference type="PANTHER" id="PTHR32208">
    <property type="entry name" value="SECRETED PROTEIN-RELATED"/>
    <property type="match status" value="1"/>
</dbReference>
<dbReference type="InterPro" id="IPR014756">
    <property type="entry name" value="Ig_E-set"/>
</dbReference>
<dbReference type="Gene3D" id="2.60.40.10">
    <property type="entry name" value="Immunoglobulins"/>
    <property type="match status" value="1"/>
</dbReference>
<evidence type="ECO:0000259" key="4">
    <source>
        <dbReference type="Pfam" id="PF09118"/>
    </source>
</evidence>
<dbReference type="AlphaFoldDB" id="A0A8T0IGR4"/>
<dbReference type="Proteomes" id="UP000822688">
    <property type="component" value="Chromosome 3"/>
</dbReference>
<dbReference type="CDD" id="cd02851">
    <property type="entry name" value="E_set_GO_C"/>
    <property type="match status" value="1"/>
</dbReference>
<dbReference type="Gene3D" id="2.130.10.80">
    <property type="entry name" value="Galactose oxidase/kelch, beta-propeller"/>
    <property type="match status" value="1"/>
</dbReference>
<dbReference type="InterPro" id="IPR011043">
    <property type="entry name" value="Gal_Oxase/kelch_b-propeller"/>
</dbReference>
<keyword evidence="1 2" id="KW-0732">Signal</keyword>
<dbReference type="SUPFAM" id="SSF81296">
    <property type="entry name" value="E set domains"/>
    <property type="match status" value="1"/>
</dbReference>
<proteinExistence type="predicted"/>
<dbReference type="EMBL" id="CM026423">
    <property type="protein sequence ID" value="KAG0582076.1"/>
    <property type="molecule type" value="Genomic_DNA"/>
</dbReference>
<dbReference type="InterPro" id="IPR013783">
    <property type="entry name" value="Ig-like_fold"/>
</dbReference>
<dbReference type="OrthoDB" id="2019572at2759"/>
<evidence type="ECO:0000256" key="2">
    <source>
        <dbReference type="SAM" id="SignalP"/>
    </source>
</evidence>
<feature type="domain" description="Glyoxal oxidase N-terminal" evidence="3">
    <location>
        <begin position="47"/>
        <end position="424"/>
    </location>
</feature>
<feature type="signal peptide" evidence="2">
    <location>
        <begin position="1"/>
        <end position="31"/>
    </location>
</feature>
<evidence type="ECO:0008006" key="7">
    <source>
        <dbReference type="Google" id="ProtNLM"/>
    </source>
</evidence>
<dbReference type="PANTHER" id="PTHR32208:SF98">
    <property type="entry name" value="GLYOXAL OXIDASE N-TERMINAL DOMAIN-CONTAINING PROTEIN"/>
    <property type="match status" value="1"/>
</dbReference>
<sequence>MAGVTGVAAMSVLVMVMVVQMVAMMGVTVEAQGSWAVLQKNAGIASMHSAVSHFDQVIMLDRTNIGPSAIKLPGGRCRKQPLERVSKTDCYAHSVMFNPNGGGVRPLYIFTDTWCSSGQFFDNGVLVQTGGDFEGNKVIRTLAPCGAGGNCDWVETGARTTTGRWYASNALLPSGTRQIIVGGRDGPNYEFYPKRFAGEGSFYVPMLGGQDTLYPYVILLPNGNVFFFAGRKSVQINWNNQKTVRTYPDIPGPNRNYPSAGSSTLLPLTWQNNFGQAEVMVCGGAAGGAAKANNVNAPAVASCGRMVMTAANAGWAMSNMPIRRTMGDMINTPDGQVVIINGAQNGFQGWGKANNPALNPVSYNPGNGRYAVLAKTNIPRLYHSTANLLSDGRILVAGSNTHQFYTYTGAFPTELRVEAYSPAYLGAGNNNVRPGIQGYPRAIKYNQVFAVTFGIGARAGGVECVMNSAPYSTHSYSQGQRQARLKTSVPVKVGGGWSVQCTAVPSANVLPPSYYMFFVVQNGIPSRGVWVKQNN</sequence>
<reference evidence="5" key="1">
    <citation type="submission" date="2020-06" db="EMBL/GenBank/DDBJ databases">
        <title>WGS assembly of Ceratodon purpureus strain R40.</title>
        <authorList>
            <person name="Carey S.B."/>
            <person name="Jenkins J."/>
            <person name="Shu S."/>
            <person name="Lovell J.T."/>
            <person name="Sreedasyam A."/>
            <person name="Maumus F."/>
            <person name="Tiley G.P."/>
            <person name="Fernandez-Pozo N."/>
            <person name="Barry K."/>
            <person name="Chen C."/>
            <person name="Wang M."/>
            <person name="Lipzen A."/>
            <person name="Daum C."/>
            <person name="Saski C.A."/>
            <person name="Payton A.C."/>
            <person name="Mcbreen J.C."/>
            <person name="Conrad R.E."/>
            <person name="Kollar L.M."/>
            <person name="Olsson S."/>
            <person name="Huttunen S."/>
            <person name="Landis J.B."/>
            <person name="Wickett N.J."/>
            <person name="Johnson M.G."/>
            <person name="Rensing S.A."/>
            <person name="Grimwood J."/>
            <person name="Schmutz J."/>
            <person name="Mcdaniel S.F."/>
        </authorList>
    </citation>
    <scope>NUCLEOTIDE SEQUENCE</scope>
    <source>
        <strain evidence="5">R40</strain>
    </source>
</reference>
<evidence type="ECO:0000313" key="5">
    <source>
        <dbReference type="EMBL" id="KAG0582076.1"/>
    </source>
</evidence>
<keyword evidence="6" id="KW-1185">Reference proteome</keyword>
<dbReference type="Pfam" id="PF09118">
    <property type="entry name" value="GO-like_E_set"/>
    <property type="match status" value="1"/>
</dbReference>